<comment type="caution">
    <text evidence="5">The sequence shown here is derived from an EMBL/GenBank/DDBJ whole genome shotgun (WGS) entry which is preliminary data.</text>
</comment>
<dbReference type="Proteomes" id="UP000715095">
    <property type="component" value="Unassembled WGS sequence"/>
</dbReference>
<evidence type="ECO:0000313" key="6">
    <source>
        <dbReference type="Proteomes" id="UP000715095"/>
    </source>
</evidence>
<comment type="caution">
    <text evidence="2">Lacks conserved residue(s) required for the propagation of feature annotation.</text>
</comment>
<feature type="binding site" evidence="2">
    <location>
        <begin position="120"/>
        <end position="121"/>
    </location>
    <ligand>
        <name>ATP</name>
        <dbReference type="ChEBI" id="CHEBI:30616"/>
    </ligand>
</feature>
<dbReference type="Pfam" id="PF02769">
    <property type="entry name" value="AIRS_C"/>
    <property type="match status" value="1"/>
</dbReference>
<dbReference type="EC" id="2.7.4.16" evidence="2"/>
<name>A0ABS2DPU5_9BURK</name>
<dbReference type="NCBIfam" id="TIGR01379">
    <property type="entry name" value="thiL"/>
    <property type="match status" value="1"/>
</dbReference>
<evidence type="ECO:0000259" key="4">
    <source>
        <dbReference type="Pfam" id="PF02769"/>
    </source>
</evidence>
<keyword evidence="2" id="KW-0067">ATP-binding</keyword>
<feature type="binding site" evidence="2">
    <location>
        <position position="74"/>
    </location>
    <ligand>
        <name>Mg(2+)</name>
        <dbReference type="ChEBI" id="CHEBI:18420"/>
        <label>3</label>
    </ligand>
</feature>
<dbReference type="Gene3D" id="3.30.1330.10">
    <property type="entry name" value="PurM-like, N-terminal domain"/>
    <property type="match status" value="1"/>
</dbReference>
<keyword evidence="2" id="KW-0547">Nucleotide-binding</keyword>
<dbReference type="InterPro" id="IPR036676">
    <property type="entry name" value="PurM-like_C_sf"/>
</dbReference>
<feature type="binding site" evidence="2">
    <location>
        <position position="46"/>
    </location>
    <ligand>
        <name>Mg(2+)</name>
        <dbReference type="ChEBI" id="CHEBI:18420"/>
        <label>2</label>
    </ligand>
</feature>
<feature type="binding site" evidence="2">
    <location>
        <position position="74"/>
    </location>
    <ligand>
        <name>Mg(2+)</name>
        <dbReference type="ChEBI" id="CHEBI:18420"/>
        <label>2</label>
    </ligand>
</feature>
<organism evidence="5 6">
    <name type="scientific">Sutterella massiliensis</name>
    <dbReference type="NCBI Taxonomy" id="1816689"/>
    <lineage>
        <taxon>Bacteria</taxon>
        <taxon>Pseudomonadati</taxon>
        <taxon>Pseudomonadota</taxon>
        <taxon>Betaproteobacteria</taxon>
        <taxon>Burkholderiales</taxon>
        <taxon>Sutterellaceae</taxon>
        <taxon>Sutterella</taxon>
    </lineage>
</organism>
<dbReference type="InterPro" id="IPR016188">
    <property type="entry name" value="PurM-like_N"/>
</dbReference>
<dbReference type="EMBL" id="JACJJC010000002">
    <property type="protein sequence ID" value="MBM6703351.1"/>
    <property type="molecule type" value="Genomic_DNA"/>
</dbReference>
<comment type="miscellaneous">
    <text evidence="2">Reaction mechanism of ThiL seems to utilize a direct, inline transfer of the gamma-phosphate of ATP to TMP rather than a phosphorylated enzyme intermediate.</text>
</comment>
<comment type="pathway">
    <text evidence="2">Cofactor biosynthesis; thiamine diphosphate biosynthesis; thiamine diphosphate from thiamine phosphate: step 1/1.</text>
</comment>
<feature type="binding site" evidence="2">
    <location>
        <position position="53"/>
    </location>
    <ligand>
        <name>substrate</name>
    </ligand>
</feature>
<dbReference type="HAMAP" id="MF_02128">
    <property type="entry name" value="TMP_kinase"/>
    <property type="match status" value="1"/>
</dbReference>
<dbReference type="InterPro" id="IPR006283">
    <property type="entry name" value="ThiL-like"/>
</dbReference>
<feature type="binding site" evidence="2">
    <location>
        <position position="153"/>
    </location>
    <ligand>
        <name>ATP</name>
        <dbReference type="ChEBI" id="CHEBI:30616"/>
    </ligand>
</feature>
<evidence type="ECO:0000313" key="5">
    <source>
        <dbReference type="EMBL" id="MBM6703351.1"/>
    </source>
</evidence>
<dbReference type="Gene3D" id="3.90.650.10">
    <property type="entry name" value="PurM-like C-terminal domain"/>
    <property type="match status" value="1"/>
</dbReference>
<feature type="domain" description="PurM-like N-terminal" evidence="3">
    <location>
        <begin position="28"/>
        <end position="143"/>
    </location>
</feature>
<feature type="binding site" evidence="2">
    <location>
        <position position="220"/>
    </location>
    <ligand>
        <name>ATP</name>
        <dbReference type="ChEBI" id="CHEBI:30616"/>
    </ligand>
</feature>
<dbReference type="Pfam" id="PF00586">
    <property type="entry name" value="AIRS"/>
    <property type="match status" value="1"/>
</dbReference>
<dbReference type="PIRSF" id="PIRSF005303">
    <property type="entry name" value="Thiam_monoph_kin"/>
    <property type="match status" value="1"/>
</dbReference>
<dbReference type="GO" id="GO:0009030">
    <property type="term" value="F:thiamine-phosphate kinase activity"/>
    <property type="evidence" value="ECO:0007669"/>
    <property type="project" value="UniProtKB-EC"/>
</dbReference>
<keyword evidence="2 5" id="KW-0418">Kinase</keyword>
<dbReference type="PANTHER" id="PTHR30270:SF0">
    <property type="entry name" value="THIAMINE-MONOPHOSPHATE KINASE"/>
    <property type="match status" value="1"/>
</dbReference>
<feature type="binding site" evidence="2">
    <location>
        <position position="30"/>
    </location>
    <ligand>
        <name>Mg(2+)</name>
        <dbReference type="ChEBI" id="CHEBI:18420"/>
        <label>3</label>
    </ligand>
</feature>
<feature type="domain" description="PurM-like C-terminal" evidence="4">
    <location>
        <begin position="157"/>
        <end position="307"/>
    </location>
</feature>
<feature type="binding site" evidence="2">
    <location>
        <position position="218"/>
    </location>
    <ligand>
        <name>Mg(2+)</name>
        <dbReference type="ChEBI" id="CHEBI:18420"/>
        <label>3</label>
    </ligand>
</feature>
<protein>
    <recommendedName>
        <fullName evidence="2">Thiamine-monophosphate kinase</fullName>
        <shortName evidence="2">TMP kinase</shortName>
        <shortName evidence="2">Thiamine-phosphate kinase</shortName>
        <ecNumber evidence="2">2.7.4.16</ecNumber>
    </recommendedName>
</protein>
<accession>A0ABS2DPU5</accession>
<keyword evidence="2" id="KW-0460">Magnesium</keyword>
<feature type="binding site" evidence="2">
    <location>
        <position position="121"/>
    </location>
    <ligand>
        <name>Mg(2+)</name>
        <dbReference type="ChEBI" id="CHEBI:18420"/>
        <label>1</label>
    </ligand>
</feature>
<feature type="binding site" evidence="2">
    <location>
        <position position="30"/>
    </location>
    <ligand>
        <name>Mg(2+)</name>
        <dbReference type="ChEBI" id="CHEBI:18420"/>
        <label>4</label>
    </ligand>
</feature>
<comment type="catalytic activity">
    <reaction evidence="2">
        <text>thiamine phosphate + ATP = thiamine diphosphate + ADP</text>
        <dbReference type="Rhea" id="RHEA:15913"/>
        <dbReference type="ChEBI" id="CHEBI:30616"/>
        <dbReference type="ChEBI" id="CHEBI:37575"/>
        <dbReference type="ChEBI" id="CHEBI:58937"/>
        <dbReference type="ChEBI" id="CHEBI:456216"/>
        <dbReference type="EC" id="2.7.4.16"/>
    </reaction>
</comment>
<feature type="binding site" evidence="2">
    <location>
        <position position="46"/>
    </location>
    <ligand>
        <name>Mg(2+)</name>
        <dbReference type="ChEBI" id="CHEBI:18420"/>
        <label>1</label>
    </ligand>
</feature>
<comment type="function">
    <text evidence="2">Catalyzes the ATP-dependent phosphorylation of thiamine-monophosphate (TMP) to form thiamine-pyrophosphate (TPP), the active form of vitamin B1.</text>
</comment>
<keyword evidence="2" id="KW-0479">Metal-binding</keyword>
<dbReference type="RefSeq" id="WP_205101815.1">
    <property type="nucleotide sequence ID" value="NZ_JACJJC010000002.1"/>
</dbReference>
<evidence type="ECO:0000256" key="1">
    <source>
        <dbReference type="ARBA" id="ARBA00022977"/>
    </source>
</evidence>
<keyword evidence="1 2" id="KW-0784">Thiamine biosynthesis</keyword>
<reference evidence="5 6" key="1">
    <citation type="journal article" date="2021" name="Sci. Rep.">
        <title>The distribution of antibiotic resistance genes in chicken gut microbiota commensals.</title>
        <authorList>
            <person name="Juricova H."/>
            <person name="Matiasovicova J."/>
            <person name="Kubasova T."/>
            <person name="Cejkova D."/>
            <person name="Rychlik I."/>
        </authorList>
    </citation>
    <scope>NUCLEOTIDE SEQUENCE [LARGE SCALE GENOMIC DNA]</scope>
    <source>
        <strain evidence="5 6">An829</strain>
    </source>
</reference>
<evidence type="ECO:0000259" key="3">
    <source>
        <dbReference type="Pfam" id="PF00586"/>
    </source>
</evidence>
<feature type="binding site" evidence="2">
    <location>
        <position position="268"/>
    </location>
    <ligand>
        <name>substrate</name>
    </ligand>
</feature>
<dbReference type="PANTHER" id="PTHR30270">
    <property type="entry name" value="THIAMINE-MONOPHOSPHATE KINASE"/>
    <property type="match status" value="1"/>
</dbReference>
<feature type="binding site" evidence="2">
    <location>
        <position position="221"/>
    </location>
    <ligand>
        <name>Mg(2+)</name>
        <dbReference type="ChEBI" id="CHEBI:18420"/>
        <label>5</label>
    </ligand>
</feature>
<feature type="binding site" evidence="2">
    <location>
        <position position="45"/>
    </location>
    <ligand>
        <name>Mg(2+)</name>
        <dbReference type="ChEBI" id="CHEBI:18420"/>
        <label>1</label>
    </ligand>
</feature>
<dbReference type="InterPro" id="IPR036921">
    <property type="entry name" value="PurM-like_N_sf"/>
</dbReference>
<dbReference type="SUPFAM" id="SSF55326">
    <property type="entry name" value="PurM N-terminal domain-like"/>
    <property type="match status" value="1"/>
</dbReference>
<feature type="binding site" evidence="2">
    <location>
        <position position="74"/>
    </location>
    <ligand>
        <name>Mg(2+)</name>
        <dbReference type="ChEBI" id="CHEBI:18420"/>
        <label>4</label>
    </ligand>
</feature>
<dbReference type="CDD" id="cd02194">
    <property type="entry name" value="ThiL"/>
    <property type="match status" value="1"/>
</dbReference>
<proteinExistence type="inferred from homology"/>
<feature type="binding site" evidence="2">
    <location>
        <position position="44"/>
    </location>
    <ligand>
        <name>Mg(2+)</name>
        <dbReference type="ChEBI" id="CHEBI:18420"/>
        <label>4</label>
    </ligand>
</feature>
<evidence type="ECO:0000256" key="2">
    <source>
        <dbReference type="HAMAP-Rule" id="MF_02128"/>
    </source>
</evidence>
<gene>
    <name evidence="2 5" type="primary">thiL</name>
    <name evidence="5" type="ORF">H6A60_02365</name>
</gene>
<dbReference type="InterPro" id="IPR010918">
    <property type="entry name" value="PurM-like_C_dom"/>
</dbReference>
<keyword evidence="6" id="KW-1185">Reference proteome</keyword>
<sequence>MAQRGEFQIIERFFTHETFGAWKSQGVGDDCAIIDTGAGRLAVTTDMMALGTHFLPDADPEDVGYKALAVNLSDLAAAGAVARAFFLSIGLPRRDDGWLADFSRGLMRLAETSGCALLGGDTTRTPEVNGRHAPVTISITAMGDLPAGMGLTRAGAKPGDDIWVSGTVGDAYAALKCRWGHWDLMPDAQAACFARMDRPTPRNALGEALLPLAHACADISDGLLADLGHILERSGVSAEIDWESIPISLALKSLTIAKQHEAALAGGDDYELVFTAAPDMAERIWAAGLATGTPVTRIGRITEQSARNLTVRDAQGLPVVFERAGFDHFA</sequence>
<comment type="similarity">
    <text evidence="2">Belongs to the thiamine-monophosphate kinase family.</text>
</comment>
<dbReference type="SUPFAM" id="SSF56042">
    <property type="entry name" value="PurM C-terminal domain-like"/>
    <property type="match status" value="1"/>
</dbReference>
<feature type="binding site" evidence="2">
    <location>
        <position position="326"/>
    </location>
    <ligand>
        <name>substrate</name>
    </ligand>
</feature>
<keyword evidence="2 5" id="KW-0808">Transferase</keyword>